<organism evidence="1 2">
    <name type="scientific">Desulfacinum infernum DSM 9756</name>
    <dbReference type="NCBI Taxonomy" id="1121391"/>
    <lineage>
        <taxon>Bacteria</taxon>
        <taxon>Pseudomonadati</taxon>
        <taxon>Thermodesulfobacteriota</taxon>
        <taxon>Syntrophobacteria</taxon>
        <taxon>Syntrophobacterales</taxon>
        <taxon>Syntrophobacteraceae</taxon>
        <taxon>Desulfacinum</taxon>
    </lineage>
</organism>
<sequence length="58" mass="6343">MDGGPFPLLICIEAALERPFGSVLVSPTGSFPSQGCEDPRVAWRNNRMFLARLATRHG</sequence>
<keyword evidence="2" id="KW-1185">Reference proteome</keyword>
<dbReference type="Proteomes" id="UP000184076">
    <property type="component" value="Unassembled WGS sequence"/>
</dbReference>
<evidence type="ECO:0000313" key="2">
    <source>
        <dbReference type="Proteomes" id="UP000184076"/>
    </source>
</evidence>
<gene>
    <name evidence="1" type="ORF">SAMN02745206_02618</name>
</gene>
<name>A0A1M5EAW8_9BACT</name>
<evidence type="ECO:0000313" key="1">
    <source>
        <dbReference type="EMBL" id="SHF76320.1"/>
    </source>
</evidence>
<reference evidence="2" key="1">
    <citation type="submission" date="2016-11" db="EMBL/GenBank/DDBJ databases">
        <authorList>
            <person name="Varghese N."/>
            <person name="Submissions S."/>
        </authorList>
    </citation>
    <scope>NUCLEOTIDE SEQUENCE [LARGE SCALE GENOMIC DNA]</scope>
    <source>
        <strain evidence="2">DSM 9756</strain>
    </source>
</reference>
<dbReference type="AlphaFoldDB" id="A0A1M5EAW8"/>
<proteinExistence type="predicted"/>
<accession>A0A1M5EAW8</accession>
<dbReference type="STRING" id="1121391.SAMN02745206_02618"/>
<dbReference type="EMBL" id="FQVB01000026">
    <property type="protein sequence ID" value="SHF76320.1"/>
    <property type="molecule type" value="Genomic_DNA"/>
</dbReference>
<protein>
    <submittedName>
        <fullName evidence="1">Uncharacterized protein</fullName>
    </submittedName>
</protein>